<dbReference type="RefSeq" id="XP_011772645.1">
    <property type="nucleotide sequence ID" value="XM_011774343.1"/>
</dbReference>
<dbReference type="AlphaFoldDB" id="C9ZLT0"/>
<evidence type="ECO:0000313" key="3">
    <source>
        <dbReference type="Proteomes" id="UP000002316"/>
    </source>
</evidence>
<dbReference type="KEGG" id="tbg:TbgDal_IV600"/>
<dbReference type="EMBL" id="FN554967">
    <property type="protein sequence ID" value="CBH10355.1"/>
    <property type="molecule type" value="Genomic_DNA"/>
</dbReference>
<name>C9ZLT0_TRYB9</name>
<evidence type="ECO:0000313" key="2">
    <source>
        <dbReference type="EMBL" id="CBH10355.1"/>
    </source>
</evidence>
<proteinExistence type="predicted"/>
<reference evidence="3" key="1">
    <citation type="journal article" date="2010" name="PLoS Negl. Trop. Dis.">
        <title>The genome sequence of Trypanosoma brucei gambiense, causative agent of chronic human african trypanosomiasis.</title>
        <authorList>
            <person name="Jackson A.P."/>
            <person name="Sanders M."/>
            <person name="Berry A."/>
            <person name="McQuillan J."/>
            <person name="Aslett M.A."/>
            <person name="Quail M.A."/>
            <person name="Chukualim B."/>
            <person name="Capewell P."/>
            <person name="MacLeod A."/>
            <person name="Melville S.E."/>
            <person name="Gibson W."/>
            <person name="Barry J.D."/>
            <person name="Berriman M."/>
            <person name="Hertz-Fowler C."/>
        </authorList>
    </citation>
    <scope>NUCLEOTIDE SEQUENCE [LARGE SCALE GENOMIC DNA]</scope>
    <source>
        <strain evidence="3">MHOM/CI/86/DAL972</strain>
    </source>
</reference>
<feature type="compositionally biased region" description="Basic and acidic residues" evidence="1">
    <location>
        <begin position="83"/>
        <end position="94"/>
    </location>
</feature>
<gene>
    <name evidence="2" type="ORF">TbgDal_IV600</name>
</gene>
<accession>C9ZLT0</accession>
<feature type="region of interest" description="Disordered" evidence="1">
    <location>
        <begin position="1"/>
        <end position="24"/>
    </location>
</feature>
<dbReference type="Proteomes" id="UP000002316">
    <property type="component" value="Chromosome 4"/>
</dbReference>
<protein>
    <submittedName>
        <fullName evidence="2">Uncharacterized protein</fullName>
    </submittedName>
</protein>
<dbReference type="GeneID" id="23860024"/>
<organism evidence="2 3">
    <name type="scientific">Trypanosoma brucei gambiense (strain MHOM/CI/86/DAL972)</name>
    <dbReference type="NCBI Taxonomy" id="679716"/>
    <lineage>
        <taxon>Eukaryota</taxon>
        <taxon>Discoba</taxon>
        <taxon>Euglenozoa</taxon>
        <taxon>Kinetoplastea</taxon>
        <taxon>Metakinetoplastina</taxon>
        <taxon>Trypanosomatida</taxon>
        <taxon>Trypanosomatidae</taxon>
        <taxon>Trypanosoma</taxon>
    </lineage>
</organism>
<feature type="region of interest" description="Disordered" evidence="1">
    <location>
        <begin position="61"/>
        <end position="102"/>
    </location>
</feature>
<evidence type="ECO:0000256" key="1">
    <source>
        <dbReference type="SAM" id="MobiDB-lite"/>
    </source>
</evidence>
<sequence>MSTHKQKYVYVSANKQRQKNRGSLRPLRVLPFVPYSKPYLPTTASLPLFFLTNSLLHSHPMGCQRLSSSESHNRDLPPTSNAERGREKLSRNETKTTAPSKV</sequence>